<sequence>MLYLLIKKRKPKSARAHRKRENLEKLQILQPRGNGKLKRETIHLTKKKARIKGILILRKMLQHQKKKIVTMRKLKLKMRETKQKMRRSHLIRKHHLKRLAQGPKTLKNLVKSPLKEFLSPLHPQPKSKKLNMKSLLKRKARDS</sequence>
<evidence type="ECO:0000313" key="2">
    <source>
        <dbReference type="EMBL" id="VDC93201.1"/>
    </source>
</evidence>
<protein>
    <submittedName>
        <fullName evidence="2">Uncharacterized protein</fullName>
    </submittedName>
</protein>
<evidence type="ECO:0000256" key="1">
    <source>
        <dbReference type="SAM" id="MobiDB-lite"/>
    </source>
</evidence>
<feature type="compositionally biased region" description="Basic residues" evidence="1">
    <location>
        <begin position="125"/>
        <end position="143"/>
    </location>
</feature>
<proteinExistence type="predicted"/>
<dbReference type="AlphaFoldDB" id="A0A3P6B9R6"/>
<dbReference type="EMBL" id="LR031573">
    <property type="protein sequence ID" value="VDC93201.1"/>
    <property type="molecule type" value="Genomic_DNA"/>
</dbReference>
<organism evidence="2">
    <name type="scientific">Brassica campestris</name>
    <name type="common">Field mustard</name>
    <dbReference type="NCBI Taxonomy" id="3711"/>
    <lineage>
        <taxon>Eukaryota</taxon>
        <taxon>Viridiplantae</taxon>
        <taxon>Streptophyta</taxon>
        <taxon>Embryophyta</taxon>
        <taxon>Tracheophyta</taxon>
        <taxon>Spermatophyta</taxon>
        <taxon>Magnoliopsida</taxon>
        <taxon>eudicotyledons</taxon>
        <taxon>Gunneridae</taxon>
        <taxon>Pentapetalae</taxon>
        <taxon>rosids</taxon>
        <taxon>malvids</taxon>
        <taxon>Brassicales</taxon>
        <taxon>Brassicaceae</taxon>
        <taxon>Brassiceae</taxon>
        <taxon>Brassica</taxon>
    </lineage>
</organism>
<accession>A0A3P6B9R6</accession>
<feature type="region of interest" description="Disordered" evidence="1">
    <location>
        <begin position="118"/>
        <end position="143"/>
    </location>
</feature>
<reference evidence="2" key="1">
    <citation type="submission" date="2018-11" db="EMBL/GenBank/DDBJ databases">
        <authorList>
            <consortium name="Genoscope - CEA"/>
            <person name="William W."/>
        </authorList>
    </citation>
    <scope>NUCLEOTIDE SEQUENCE</scope>
</reference>
<name>A0A3P6B9R6_BRACM</name>
<gene>
    <name evidence="2" type="ORF">BRAA02T09209Z</name>
</gene>